<evidence type="ECO:0000256" key="1">
    <source>
        <dbReference type="SAM" id="MobiDB-lite"/>
    </source>
</evidence>
<sequence>MPHFAQEPEPNGQSDLVCEPATSSVPVELLVEFKGMEGSPTHTPTAVDELCLAFGNFLEELEEVISPISPIPTSPVQLKVSCVSAGSAQLKISCVSRVPTQTPSSKVSQFLSPAFTGSLQPPTPTLTPLHGVDLPQVFSSPALPSKENPSAPPPVADSVTPPQPVDLSALPWLLPRLHQIPSS</sequence>
<dbReference type="Proteomes" id="UP000281406">
    <property type="component" value="Unassembled WGS sequence"/>
</dbReference>
<name>A0A3N0XUZ9_ANAGA</name>
<accession>A0A3N0XUZ9</accession>
<reference evidence="2 3" key="1">
    <citation type="submission" date="2018-10" db="EMBL/GenBank/DDBJ databases">
        <title>Genome assembly for a Yunnan-Guizhou Plateau 3E fish, Anabarilius grahami (Regan), and its evolutionary and genetic applications.</title>
        <authorList>
            <person name="Jiang W."/>
        </authorList>
    </citation>
    <scope>NUCLEOTIDE SEQUENCE [LARGE SCALE GENOMIC DNA]</scope>
    <source>
        <strain evidence="2">AG-KIZ</strain>
        <tissue evidence="2">Muscle</tissue>
    </source>
</reference>
<organism evidence="2 3">
    <name type="scientific">Anabarilius grahami</name>
    <name type="common">Kanglang fish</name>
    <name type="synonym">Barilius grahami</name>
    <dbReference type="NCBI Taxonomy" id="495550"/>
    <lineage>
        <taxon>Eukaryota</taxon>
        <taxon>Metazoa</taxon>
        <taxon>Chordata</taxon>
        <taxon>Craniata</taxon>
        <taxon>Vertebrata</taxon>
        <taxon>Euteleostomi</taxon>
        <taxon>Actinopterygii</taxon>
        <taxon>Neopterygii</taxon>
        <taxon>Teleostei</taxon>
        <taxon>Ostariophysi</taxon>
        <taxon>Cypriniformes</taxon>
        <taxon>Xenocyprididae</taxon>
        <taxon>Xenocypridinae</taxon>
        <taxon>Xenocypridinae incertae sedis</taxon>
        <taxon>Anabarilius</taxon>
    </lineage>
</organism>
<feature type="region of interest" description="Disordered" evidence="1">
    <location>
        <begin position="137"/>
        <end position="163"/>
    </location>
</feature>
<dbReference type="EMBL" id="RJVU01059915">
    <property type="protein sequence ID" value="ROJ62417.1"/>
    <property type="molecule type" value="Genomic_DNA"/>
</dbReference>
<keyword evidence="3" id="KW-1185">Reference proteome</keyword>
<proteinExistence type="predicted"/>
<comment type="caution">
    <text evidence="2">The sequence shown here is derived from an EMBL/GenBank/DDBJ whole genome shotgun (WGS) entry which is preliminary data.</text>
</comment>
<dbReference type="AlphaFoldDB" id="A0A3N0XUZ9"/>
<gene>
    <name evidence="2" type="ORF">DPX16_21403</name>
</gene>
<protein>
    <submittedName>
        <fullName evidence="2">Uncharacterized protein</fullName>
    </submittedName>
</protein>
<evidence type="ECO:0000313" key="3">
    <source>
        <dbReference type="Proteomes" id="UP000281406"/>
    </source>
</evidence>
<evidence type="ECO:0000313" key="2">
    <source>
        <dbReference type="EMBL" id="ROJ62417.1"/>
    </source>
</evidence>